<comment type="caution">
    <text evidence="2">The sequence shown here is derived from an EMBL/GenBank/DDBJ whole genome shotgun (WGS) entry which is preliminary data.</text>
</comment>
<reference evidence="2" key="1">
    <citation type="journal article" date="2023" name="Plant J.">
        <title>Genome sequences and population genomics provide insights into the demographic history, inbreeding, and mutation load of two 'living fossil' tree species of Dipteronia.</title>
        <authorList>
            <person name="Feng Y."/>
            <person name="Comes H.P."/>
            <person name="Chen J."/>
            <person name="Zhu S."/>
            <person name="Lu R."/>
            <person name="Zhang X."/>
            <person name="Li P."/>
            <person name="Qiu J."/>
            <person name="Olsen K.M."/>
            <person name="Qiu Y."/>
        </authorList>
    </citation>
    <scope>NUCLEOTIDE SEQUENCE</scope>
    <source>
        <strain evidence="2">NBL</strain>
    </source>
</reference>
<evidence type="ECO:0000313" key="3">
    <source>
        <dbReference type="Proteomes" id="UP001281410"/>
    </source>
</evidence>
<dbReference type="InterPro" id="IPR000477">
    <property type="entry name" value="RT_dom"/>
</dbReference>
<dbReference type="SUPFAM" id="SSF56672">
    <property type="entry name" value="DNA/RNA polymerases"/>
    <property type="match status" value="1"/>
</dbReference>
<evidence type="ECO:0000313" key="2">
    <source>
        <dbReference type="EMBL" id="KAK3225036.1"/>
    </source>
</evidence>
<proteinExistence type="predicted"/>
<keyword evidence="3" id="KW-1185">Reference proteome</keyword>
<dbReference type="PANTHER" id="PTHR19446">
    <property type="entry name" value="REVERSE TRANSCRIPTASES"/>
    <property type="match status" value="1"/>
</dbReference>
<organism evidence="2 3">
    <name type="scientific">Dipteronia sinensis</name>
    <dbReference type="NCBI Taxonomy" id="43782"/>
    <lineage>
        <taxon>Eukaryota</taxon>
        <taxon>Viridiplantae</taxon>
        <taxon>Streptophyta</taxon>
        <taxon>Embryophyta</taxon>
        <taxon>Tracheophyta</taxon>
        <taxon>Spermatophyta</taxon>
        <taxon>Magnoliopsida</taxon>
        <taxon>eudicotyledons</taxon>
        <taxon>Gunneridae</taxon>
        <taxon>Pentapetalae</taxon>
        <taxon>rosids</taxon>
        <taxon>malvids</taxon>
        <taxon>Sapindales</taxon>
        <taxon>Sapindaceae</taxon>
        <taxon>Hippocastanoideae</taxon>
        <taxon>Acereae</taxon>
        <taxon>Dipteronia</taxon>
    </lineage>
</organism>
<protein>
    <recommendedName>
        <fullName evidence="1">Reverse transcriptase domain-containing protein</fullName>
    </recommendedName>
</protein>
<dbReference type="Proteomes" id="UP001281410">
    <property type="component" value="Unassembled WGS sequence"/>
</dbReference>
<dbReference type="PROSITE" id="PS50878">
    <property type="entry name" value="RT_POL"/>
    <property type="match status" value="1"/>
</dbReference>
<dbReference type="EMBL" id="JANJYJ010000002">
    <property type="protein sequence ID" value="KAK3225036.1"/>
    <property type="molecule type" value="Genomic_DNA"/>
</dbReference>
<evidence type="ECO:0000259" key="1">
    <source>
        <dbReference type="PROSITE" id="PS50878"/>
    </source>
</evidence>
<sequence length="288" mass="33084">MAFVKWRQITDSLVFVEEIINKWKREKIWGLVVKLDFENAYDSVDYGFLDATIEGMGFGSKWRWWISDCISSPLLSVLDNESLTSQFDMEKGLRQDHLLSSSLFNIVIGGLRCLLQRADELCLVMGEDFDNSVVHISHLHFADDTIFFIKPKLEFILNTKRILRCFELASGLKINCHKSCIARVCHKEQKKNGLGIGRVAIKNKGMLAKWVWRFGKEDTFLWKRVIVVRYGLDRNCMYCNLQDSTSPSFFVKVVASLFKPDSRFTKVLDVGMKVIIGDGAKASFLRDS</sequence>
<accession>A0AAE0EE67</accession>
<feature type="domain" description="Reverse transcriptase" evidence="1">
    <location>
        <begin position="1"/>
        <end position="227"/>
    </location>
</feature>
<gene>
    <name evidence="2" type="ORF">Dsin_004898</name>
</gene>
<name>A0AAE0EE67_9ROSI</name>
<dbReference type="Pfam" id="PF00078">
    <property type="entry name" value="RVT_1"/>
    <property type="match status" value="1"/>
</dbReference>
<dbReference type="InterPro" id="IPR043502">
    <property type="entry name" value="DNA/RNA_pol_sf"/>
</dbReference>
<dbReference type="AlphaFoldDB" id="A0AAE0EE67"/>